<feature type="region of interest" description="Disordered" evidence="1">
    <location>
        <begin position="43"/>
        <end position="69"/>
    </location>
</feature>
<dbReference type="HOGENOM" id="CLU_1630770_0_0_1"/>
<proteinExistence type="predicted"/>
<organism evidence="2 3">
    <name type="scientific">Ciona intestinalis</name>
    <name type="common">Transparent sea squirt</name>
    <name type="synonym">Ascidia intestinalis</name>
    <dbReference type="NCBI Taxonomy" id="7719"/>
    <lineage>
        <taxon>Eukaryota</taxon>
        <taxon>Metazoa</taxon>
        <taxon>Chordata</taxon>
        <taxon>Tunicata</taxon>
        <taxon>Ascidiacea</taxon>
        <taxon>Phlebobranchia</taxon>
        <taxon>Cionidae</taxon>
        <taxon>Ciona</taxon>
    </lineage>
</organism>
<reference evidence="2" key="3">
    <citation type="submission" date="2025-08" db="UniProtKB">
        <authorList>
            <consortium name="Ensembl"/>
        </authorList>
    </citation>
    <scope>IDENTIFICATION</scope>
</reference>
<feature type="compositionally biased region" description="Basic and acidic residues" evidence="1">
    <location>
        <begin position="44"/>
        <end position="58"/>
    </location>
</feature>
<keyword evidence="3" id="KW-1185">Reference proteome</keyword>
<sequence>MFSDSLVGLNSSDCNDVINNCPLTSQWLKTICKKKMPDENELQLNKKSEDISNSKKTDLNNNAGTAATKASLSDSAMEMKATSLNYDTINCVKKTNTEERLNTSVTALTDRTSHITNQDSKCIQTAGNYDVPGPSNGHIDVVQCALEGNDAASVHDSLSSYDA</sequence>
<dbReference type="Ensembl" id="ENSCINT00000035207.1">
    <property type="protein sequence ID" value="ENSCINP00000033648.1"/>
    <property type="gene ID" value="ENSCING00000019843.1"/>
</dbReference>
<reference evidence="3" key="1">
    <citation type="journal article" date="2002" name="Science">
        <title>The draft genome of Ciona intestinalis: insights into chordate and vertebrate origins.</title>
        <authorList>
            <person name="Dehal P."/>
            <person name="Satou Y."/>
            <person name="Campbell R.K."/>
            <person name="Chapman J."/>
            <person name="Degnan B."/>
            <person name="De Tomaso A."/>
            <person name="Davidson B."/>
            <person name="Di Gregorio A."/>
            <person name="Gelpke M."/>
            <person name="Goodstein D.M."/>
            <person name="Harafuji N."/>
            <person name="Hastings K.E."/>
            <person name="Ho I."/>
            <person name="Hotta K."/>
            <person name="Huang W."/>
            <person name="Kawashima T."/>
            <person name="Lemaire P."/>
            <person name="Martinez D."/>
            <person name="Meinertzhagen I.A."/>
            <person name="Necula S."/>
            <person name="Nonaka M."/>
            <person name="Putnam N."/>
            <person name="Rash S."/>
            <person name="Saiga H."/>
            <person name="Satake M."/>
            <person name="Terry A."/>
            <person name="Yamada L."/>
            <person name="Wang H.G."/>
            <person name="Awazu S."/>
            <person name="Azumi K."/>
            <person name="Boore J."/>
            <person name="Branno M."/>
            <person name="Chin-Bow S."/>
            <person name="DeSantis R."/>
            <person name="Doyle S."/>
            <person name="Francino P."/>
            <person name="Keys D.N."/>
            <person name="Haga S."/>
            <person name="Hayashi H."/>
            <person name="Hino K."/>
            <person name="Imai K.S."/>
            <person name="Inaba K."/>
            <person name="Kano S."/>
            <person name="Kobayashi K."/>
            <person name="Kobayashi M."/>
            <person name="Lee B.I."/>
            <person name="Makabe K.W."/>
            <person name="Manohar C."/>
            <person name="Matassi G."/>
            <person name="Medina M."/>
            <person name="Mochizuki Y."/>
            <person name="Mount S."/>
            <person name="Morishita T."/>
            <person name="Miura S."/>
            <person name="Nakayama A."/>
            <person name="Nishizaka S."/>
            <person name="Nomoto H."/>
            <person name="Ohta F."/>
            <person name="Oishi K."/>
            <person name="Rigoutsos I."/>
            <person name="Sano M."/>
            <person name="Sasaki A."/>
            <person name="Sasakura Y."/>
            <person name="Shoguchi E."/>
            <person name="Shin-i T."/>
            <person name="Spagnuolo A."/>
            <person name="Stainier D."/>
            <person name="Suzuki M.M."/>
            <person name="Tassy O."/>
            <person name="Takatori N."/>
            <person name="Tokuoka M."/>
            <person name="Yagi K."/>
            <person name="Yoshizaki F."/>
            <person name="Wada S."/>
            <person name="Zhang C."/>
            <person name="Hyatt P.D."/>
            <person name="Larimer F."/>
            <person name="Detter C."/>
            <person name="Doggett N."/>
            <person name="Glavina T."/>
            <person name="Hawkins T."/>
            <person name="Richardson P."/>
            <person name="Lucas S."/>
            <person name="Kohara Y."/>
            <person name="Levine M."/>
            <person name="Satoh N."/>
            <person name="Rokhsar D.S."/>
        </authorList>
    </citation>
    <scope>NUCLEOTIDE SEQUENCE [LARGE SCALE GENOMIC DNA]</scope>
</reference>
<dbReference type="InParanoid" id="H2XVG4"/>
<evidence type="ECO:0000313" key="3">
    <source>
        <dbReference type="Proteomes" id="UP000008144"/>
    </source>
</evidence>
<reference evidence="2" key="2">
    <citation type="journal article" date="2008" name="Genome Biol.">
        <title>Improved genome assembly and evidence-based global gene model set for the chordate Ciona intestinalis: new insight into intron and operon populations.</title>
        <authorList>
            <person name="Satou Y."/>
            <person name="Mineta K."/>
            <person name="Ogasawara M."/>
            <person name="Sasakura Y."/>
            <person name="Shoguchi E."/>
            <person name="Ueno K."/>
            <person name="Yamada L."/>
            <person name="Matsumoto J."/>
            <person name="Wasserscheid J."/>
            <person name="Dewar K."/>
            <person name="Wiley G.B."/>
            <person name="Macmil S.L."/>
            <person name="Roe B.A."/>
            <person name="Zeller R.W."/>
            <person name="Hastings K.E."/>
            <person name="Lemaire P."/>
            <person name="Lindquist E."/>
            <person name="Endo T."/>
            <person name="Hotta K."/>
            <person name="Inaba K."/>
        </authorList>
    </citation>
    <scope>NUCLEOTIDE SEQUENCE [LARGE SCALE GENOMIC DNA]</scope>
    <source>
        <strain evidence="2">wild type</strain>
    </source>
</reference>
<accession>H2XVG4</accession>
<feature type="compositionally biased region" description="Polar residues" evidence="1">
    <location>
        <begin position="59"/>
        <end position="69"/>
    </location>
</feature>
<name>H2XVG4_CIOIN</name>
<dbReference type="EMBL" id="EAAA01000736">
    <property type="status" value="NOT_ANNOTATED_CDS"/>
    <property type="molecule type" value="Genomic_DNA"/>
</dbReference>
<evidence type="ECO:0000256" key="1">
    <source>
        <dbReference type="SAM" id="MobiDB-lite"/>
    </source>
</evidence>
<dbReference type="AlphaFoldDB" id="H2XVG4"/>
<reference evidence="2" key="4">
    <citation type="submission" date="2025-09" db="UniProtKB">
        <authorList>
            <consortium name="Ensembl"/>
        </authorList>
    </citation>
    <scope>IDENTIFICATION</scope>
</reference>
<evidence type="ECO:0000313" key="2">
    <source>
        <dbReference type="Ensembl" id="ENSCINP00000033648.1"/>
    </source>
</evidence>
<dbReference type="Proteomes" id="UP000008144">
    <property type="component" value="Chromosome 11"/>
</dbReference>
<protein>
    <submittedName>
        <fullName evidence="2">Uncharacterized protein</fullName>
    </submittedName>
</protein>